<dbReference type="RefSeq" id="WP_162331445.1">
    <property type="nucleotide sequence ID" value="NZ_CP048113.1"/>
</dbReference>
<sequence length="303" mass="34364">MKSPVTGGNRVELITTFPTESIVKIYEDKLNVDTRRFFKGVPAVELYECTETGYRFYAPEGILGDGQFYADLNKDNEGYYPTNKWEHKYAISQIKPGEKVLEIGAGDGFFLEQLKKANIDAIGLELNLDAIAKGEKKGLRMYNEMIEDHAAAHPDTYDVVCCFQVLEHIYQVKSFLDAAIKALKKGGKLIIGVPNNNPYMFKQDKWQTLNLPPHHAGLWNRKAFTELPKFYNITPLDIIVEPLSNTKEYAKPWYVAQRSYYKETSPVLGGLMSIVPRPIYKLAVKALSPWIDGINIIAVFTKN</sequence>
<dbReference type="PANTHER" id="PTHR43861">
    <property type="entry name" value="TRANS-ACONITATE 2-METHYLTRANSFERASE-RELATED"/>
    <property type="match status" value="1"/>
</dbReference>
<evidence type="ECO:0000313" key="2">
    <source>
        <dbReference type="Proteomes" id="UP000476411"/>
    </source>
</evidence>
<gene>
    <name evidence="1" type="ORF">GWR21_09140</name>
</gene>
<proteinExistence type="predicted"/>
<dbReference type="Gene3D" id="3.40.50.150">
    <property type="entry name" value="Vaccinia Virus protein VP39"/>
    <property type="match status" value="1"/>
</dbReference>
<dbReference type="EMBL" id="CP048113">
    <property type="protein sequence ID" value="QHS59750.1"/>
    <property type="molecule type" value="Genomic_DNA"/>
</dbReference>
<keyword evidence="2" id="KW-1185">Reference proteome</keyword>
<dbReference type="SUPFAM" id="SSF53335">
    <property type="entry name" value="S-adenosyl-L-methionine-dependent methyltransferases"/>
    <property type="match status" value="1"/>
</dbReference>
<dbReference type="PANTHER" id="PTHR43861:SF6">
    <property type="entry name" value="METHYLTRANSFERASE TYPE 11"/>
    <property type="match status" value="1"/>
</dbReference>
<dbReference type="Proteomes" id="UP000476411">
    <property type="component" value="Chromosome"/>
</dbReference>
<evidence type="ECO:0000313" key="1">
    <source>
        <dbReference type="EMBL" id="QHS59750.1"/>
    </source>
</evidence>
<dbReference type="CDD" id="cd02440">
    <property type="entry name" value="AdoMet_MTases"/>
    <property type="match status" value="1"/>
</dbReference>
<organism evidence="1 2">
    <name type="scientific">Chitinophaga agri</name>
    <dbReference type="NCBI Taxonomy" id="2703787"/>
    <lineage>
        <taxon>Bacteria</taxon>
        <taxon>Pseudomonadati</taxon>
        <taxon>Bacteroidota</taxon>
        <taxon>Chitinophagia</taxon>
        <taxon>Chitinophagales</taxon>
        <taxon>Chitinophagaceae</taxon>
        <taxon>Chitinophaga</taxon>
    </lineage>
</organism>
<keyword evidence="1" id="KW-0489">Methyltransferase</keyword>
<accession>A0A6B9ZBP7</accession>
<dbReference type="InterPro" id="IPR029063">
    <property type="entry name" value="SAM-dependent_MTases_sf"/>
</dbReference>
<dbReference type="GO" id="GO:0008168">
    <property type="term" value="F:methyltransferase activity"/>
    <property type="evidence" value="ECO:0007669"/>
    <property type="project" value="UniProtKB-KW"/>
</dbReference>
<dbReference type="KEGG" id="chih:GWR21_09140"/>
<protein>
    <submittedName>
        <fullName evidence="1">Methyltransferase domain-containing protein</fullName>
    </submittedName>
</protein>
<dbReference type="AlphaFoldDB" id="A0A6B9ZBP7"/>
<dbReference type="Pfam" id="PF13489">
    <property type="entry name" value="Methyltransf_23"/>
    <property type="match status" value="1"/>
</dbReference>
<name>A0A6B9ZBP7_9BACT</name>
<keyword evidence="1" id="KW-0808">Transferase</keyword>
<reference evidence="1 2" key="1">
    <citation type="submission" date="2020-01" db="EMBL/GenBank/DDBJ databases">
        <title>Complete genome sequence of Chitinophaga sp. H33E-04 isolated from quinoa roots.</title>
        <authorList>
            <person name="Weon H.-Y."/>
            <person name="Lee S.A."/>
        </authorList>
    </citation>
    <scope>NUCLEOTIDE SEQUENCE [LARGE SCALE GENOMIC DNA]</scope>
    <source>
        <strain evidence="1 2">H33E-04</strain>
    </source>
</reference>
<dbReference type="GO" id="GO:0032259">
    <property type="term" value="P:methylation"/>
    <property type="evidence" value="ECO:0007669"/>
    <property type="project" value="UniProtKB-KW"/>
</dbReference>